<keyword evidence="1" id="KW-0472">Membrane</keyword>
<proteinExistence type="predicted"/>
<reference evidence="2" key="1">
    <citation type="submission" date="2015-07" db="EMBL/GenBank/DDBJ databases">
        <title>MeaNS - Measles Nucleotide Surveillance Program.</title>
        <authorList>
            <person name="Tran T."/>
            <person name="Druce J."/>
        </authorList>
    </citation>
    <scope>NUCLEOTIDE SEQUENCE</scope>
    <source>
        <strain evidence="2">UCB-OBI-ISO-001</strain>
        <tissue evidence="2">Gonad</tissue>
    </source>
</reference>
<organism evidence="2">
    <name type="scientific">Octopus bimaculoides</name>
    <name type="common">California two-spotted octopus</name>
    <dbReference type="NCBI Taxonomy" id="37653"/>
    <lineage>
        <taxon>Eukaryota</taxon>
        <taxon>Metazoa</taxon>
        <taxon>Spiralia</taxon>
        <taxon>Lophotrochozoa</taxon>
        <taxon>Mollusca</taxon>
        <taxon>Cephalopoda</taxon>
        <taxon>Coleoidea</taxon>
        <taxon>Octopodiformes</taxon>
        <taxon>Octopoda</taxon>
        <taxon>Incirrata</taxon>
        <taxon>Octopodidae</taxon>
        <taxon>Octopus</taxon>
    </lineage>
</organism>
<dbReference type="AlphaFoldDB" id="A0A0L8IED6"/>
<name>A0A0L8IED6_OCTBM</name>
<evidence type="ECO:0000313" key="2">
    <source>
        <dbReference type="EMBL" id="KOF99816.1"/>
    </source>
</evidence>
<evidence type="ECO:0000256" key="1">
    <source>
        <dbReference type="SAM" id="Phobius"/>
    </source>
</evidence>
<feature type="transmembrane region" description="Helical" evidence="1">
    <location>
        <begin position="71"/>
        <end position="94"/>
    </location>
</feature>
<keyword evidence="1" id="KW-0812">Transmembrane</keyword>
<dbReference type="EMBL" id="KQ415891">
    <property type="protein sequence ID" value="KOF99816.1"/>
    <property type="molecule type" value="Genomic_DNA"/>
</dbReference>
<keyword evidence="1" id="KW-1133">Transmembrane helix</keyword>
<sequence>MYAHTHTHTHTHIYLQSLTDFYILTRYACYLYMYIVAHIYSSICQVPYISQTIEYPRTNRCLHRLSPHRDIYACSSTDILTYTFFYNMTLFVLLKREK</sequence>
<gene>
    <name evidence="2" type="ORF">OCBIM_22011771mg</name>
</gene>
<protein>
    <submittedName>
        <fullName evidence="2">Uncharacterized protein</fullName>
    </submittedName>
</protein>
<feature type="transmembrane region" description="Helical" evidence="1">
    <location>
        <begin position="31"/>
        <end position="50"/>
    </location>
</feature>
<accession>A0A0L8IED6</accession>